<evidence type="ECO:0000313" key="4">
    <source>
        <dbReference type="Proteomes" id="UP001165366"/>
    </source>
</evidence>
<dbReference type="RefSeq" id="WP_237854351.1">
    <property type="nucleotide sequence ID" value="NZ_JAKLWS010000012.1"/>
</dbReference>
<keyword evidence="4" id="KW-1185">Reference proteome</keyword>
<dbReference type="Gene3D" id="2.30.40.10">
    <property type="entry name" value="Urease, subunit C, domain 1"/>
    <property type="match status" value="2"/>
</dbReference>
<dbReference type="Gene3D" id="3.30.110.90">
    <property type="entry name" value="Amidohydrolase"/>
    <property type="match status" value="2"/>
</dbReference>
<dbReference type="InterPro" id="IPR051781">
    <property type="entry name" value="Metallo-dep_Hydrolase"/>
</dbReference>
<evidence type="ECO:0000313" key="3">
    <source>
        <dbReference type="EMBL" id="MCG2589078.1"/>
    </source>
</evidence>
<keyword evidence="1" id="KW-0472">Membrane</keyword>
<dbReference type="EMBL" id="JAKLWS010000012">
    <property type="protein sequence ID" value="MCG2589078.1"/>
    <property type="molecule type" value="Genomic_DNA"/>
</dbReference>
<dbReference type="PANTHER" id="PTHR43135">
    <property type="entry name" value="ALPHA-D-RIBOSE 1-METHYLPHOSPHONATE 5-TRIPHOSPHATE DIPHOSPHATASE"/>
    <property type="match status" value="1"/>
</dbReference>
<sequence>MNIFKKSLQVIAILLGIFLLIFFTAILWPLEELPVVPSQKDSVIQNVSIIDVENGSVHRNQSVLIRDGIIRQITASDSMNISDGTVVIDAGNKYLVPGFWDMHVHTIKMSPRLHYPLMVAYGITGIRDMGLSSADSSDSFFTHMSDKRIRNLDVLAGKYPGPQILAIASHVLENAGNLDAYNSVPEKTTLEEKVQVFLEESSKQDSDFIKLQLKGPGSREIFKYLKKHAPNYNLPLWGHIPEEVPASEALVHLNSLEHARALIYGSYKSSNEIVSGKLSHDDFDTPGLFLSEIVSGYDSTKAAELFRIMKQYGTAYCPTHVTRRWEAFLDDPEYLDYKRVDYVPWLQKTMWGIDRSMMLELDTTSTAREAFMDFYLKGLEITGKANDEGVLIMAGTDALDSYVFYGSSMHDELEEMVKAGLTTSEALKTATLNPAIHLGLEKEYGSIEVGKKADLIILDKNPLDDIKSIREISAVIQNGRFYNSKKIQELKDFTKRQAASFSLTCKMIWHLLISIIF</sequence>
<feature type="transmembrane region" description="Helical" evidence="1">
    <location>
        <begin position="7"/>
        <end position="30"/>
    </location>
</feature>
<dbReference type="SUPFAM" id="SSF51338">
    <property type="entry name" value="Composite domain of metallo-dependent hydrolases"/>
    <property type="match status" value="1"/>
</dbReference>
<keyword evidence="1" id="KW-0812">Transmembrane</keyword>
<gene>
    <name evidence="3" type="ORF">L6773_10900</name>
</gene>
<organism evidence="3 4">
    <name type="scientific">Rhodohalobacter sulfatireducens</name>
    <dbReference type="NCBI Taxonomy" id="2911366"/>
    <lineage>
        <taxon>Bacteria</taxon>
        <taxon>Pseudomonadati</taxon>
        <taxon>Balneolota</taxon>
        <taxon>Balneolia</taxon>
        <taxon>Balneolales</taxon>
        <taxon>Balneolaceae</taxon>
        <taxon>Rhodohalobacter</taxon>
    </lineage>
</organism>
<dbReference type="InterPro" id="IPR032466">
    <property type="entry name" value="Metal_Hydrolase"/>
</dbReference>
<dbReference type="Pfam" id="PF01979">
    <property type="entry name" value="Amidohydro_1"/>
    <property type="match status" value="1"/>
</dbReference>
<dbReference type="Gene3D" id="1.20.58.520">
    <property type="entry name" value="Amidohydrolase"/>
    <property type="match status" value="1"/>
</dbReference>
<reference evidence="3" key="2">
    <citation type="submission" date="2024-05" db="EMBL/GenBank/DDBJ databases">
        <title>Rhodohalobacter halophilus gen. nov., sp. nov., a moderately halophilic member of the family Balneolaceae.</title>
        <authorList>
            <person name="Xia J."/>
        </authorList>
    </citation>
    <scope>NUCLEOTIDE SEQUENCE</scope>
    <source>
        <strain evidence="3">WB101</strain>
    </source>
</reference>
<reference evidence="3" key="1">
    <citation type="submission" date="2022-01" db="EMBL/GenBank/DDBJ databases">
        <authorList>
            <person name="Wang Y."/>
        </authorList>
    </citation>
    <scope>NUCLEOTIDE SEQUENCE</scope>
    <source>
        <strain evidence="3">WB101</strain>
    </source>
</reference>
<name>A0ABS9KE13_9BACT</name>
<dbReference type="PANTHER" id="PTHR43135:SF3">
    <property type="entry name" value="ALPHA-D-RIBOSE 1-METHYLPHOSPHONATE 5-TRIPHOSPHATE DIPHOSPHATASE"/>
    <property type="match status" value="1"/>
</dbReference>
<feature type="domain" description="Amidohydrolase-related" evidence="2">
    <location>
        <begin position="383"/>
        <end position="480"/>
    </location>
</feature>
<proteinExistence type="predicted"/>
<evidence type="ECO:0000259" key="2">
    <source>
        <dbReference type="Pfam" id="PF01979"/>
    </source>
</evidence>
<dbReference type="Gene3D" id="3.40.50.10910">
    <property type="entry name" value="Amidohydrolase"/>
    <property type="match status" value="1"/>
</dbReference>
<keyword evidence="1" id="KW-1133">Transmembrane helix</keyword>
<accession>A0ABS9KE13</accession>
<comment type="caution">
    <text evidence="3">The sequence shown here is derived from an EMBL/GenBank/DDBJ whole genome shotgun (WGS) entry which is preliminary data.</text>
</comment>
<dbReference type="InterPro" id="IPR006680">
    <property type="entry name" value="Amidohydro-rel"/>
</dbReference>
<dbReference type="SUPFAM" id="SSF51556">
    <property type="entry name" value="Metallo-dependent hydrolases"/>
    <property type="match status" value="1"/>
</dbReference>
<dbReference type="Proteomes" id="UP001165366">
    <property type="component" value="Unassembled WGS sequence"/>
</dbReference>
<protein>
    <submittedName>
        <fullName evidence="3">Amidohydrolase family protein</fullName>
    </submittedName>
</protein>
<dbReference type="InterPro" id="IPR011059">
    <property type="entry name" value="Metal-dep_hydrolase_composite"/>
</dbReference>
<evidence type="ECO:0000256" key="1">
    <source>
        <dbReference type="SAM" id="Phobius"/>
    </source>
</evidence>